<keyword evidence="1" id="KW-0238">DNA-binding</keyword>
<name>A0ABV7EJN0_9SPHN</name>
<evidence type="ECO:0000313" key="4">
    <source>
        <dbReference type="Proteomes" id="UP001595378"/>
    </source>
</evidence>
<dbReference type="CDD" id="cd00093">
    <property type="entry name" value="HTH_XRE"/>
    <property type="match status" value="1"/>
</dbReference>
<proteinExistence type="predicted"/>
<comment type="caution">
    <text evidence="3">The sequence shown here is derived from an EMBL/GenBank/DDBJ whole genome shotgun (WGS) entry which is preliminary data.</text>
</comment>
<dbReference type="Gene3D" id="1.10.260.40">
    <property type="entry name" value="lambda repressor-like DNA-binding domains"/>
    <property type="match status" value="1"/>
</dbReference>
<protein>
    <submittedName>
        <fullName evidence="3">HigA family addiction module antitoxin</fullName>
    </submittedName>
</protein>
<dbReference type="InterPro" id="IPR010982">
    <property type="entry name" value="Lambda_DNA-bd_dom_sf"/>
</dbReference>
<evidence type="ECO:0000256" key="1">
    <source>
        <dbReference type="ARBA" id="ARBA00023125"/>
    </source>
</evidence>
<sequence length="120" mass="13775">MTMTIKREDLDRRIVDFSEVTTGRRLPPVHPGEILRDEFLTPLGMSAYELANAIKAPRSRVNDIVLGRRAITTDTAMRLARYFGTSPEFWINLQARYDLDVADRTTRRKIEQEVAPRNAA</sequence>
<evidence type="ECO:0000259" key="2">
    <source>
        <dbReference type="PROSITE" id="PS50943"/>
    </source>
</evidence>
<dbReference type="Proteomes" id="UP001595378">
    <property type="component" value="Unassembled WGS sequence"/>
</dbReference>
<reference evidence="4" key="1">
    <citation type="journal article" date="2019" name="Int. J. Syst. Evol. Microbiol.">
        <title>The Global Catalogue of Microorganisms (GCM) 10K type strain sequencing project: providing services to taxonomists for standard genome sequencing and annotation.</title>
        <authorList>
            <consortium name="The Broad Institute Genomics Platform"/>
            <consortium name="The Broad Institute Genome Sequencing Center for Infectious Disease"/>
            <person name="Wu L."/>
            <person name="Ma J."/>
        </authorList>
    </citation>
    <scope>NUCLEOTIDE SEQUENCE [LARGE SCALE GENOMIC DNA]</scope>
    <source>
        <strain evidence="4">KCTC 52606</strain>
    </source>
</reference>
<evidence type="ECO:0000313" key="3">
    <source>
        <dbReference type="EMBL" id="MFC3102025.1"/>
    </source>
</evidence>
<dbReference type="InterPro" id="IPR001387">
    <property type="entry name" value="Cro/C1-type_HTH"/>
</dbReference>
<dbReference type="Pfam" id="PF01381">
    <property type="entry name" value="HTH_3"/>
    <property type="match status" value="1"/>
</dbReference>
<dbReference type="EMBL" id="JBHRSU010000036">
    <property type="protein sequence ID" value="MFC3102025.1"/>
    <property type="molecule type" value="Genomic_DNA"/>
</dbReference>
<gene>
    <name evidence="3" type="ORF">ACFODK_14135</name>
</gene>
<dbReference type="PROSITE" id="PS50943">
    <property type="entry name" value="HTH_CROC1"/>
    <property type="match status" value="1"/>
</dbReference>
<accession>A0ABV7EJN0</accession>
<feature type="domain" description="HTH cro/C1-type" evidence="2">
    <location>
        <begin position="43"/>
        <end position="90"/>
    </location>
</feature>
<dbReference type="RefSeq" id="WP_336920166.1">
    <property type="nucleotide sequence ID" value="NZ_JBANRN010000014.1"/>
</dbReference>
<organism evidence="3 4">
    <name type="scientific">Alteraurantiacibacter lauratis</name>
    <dbReference type="NCBI Taxonomy" id="2054627"/>
    <lineage>
        <taxon>Bacteria</taxon>
        <taxon>Pseudomonadati</taxon>
        <taxon>Pseudomonadota</taxon>
        <taxon>Alphaproteobacteria</taxon>
        <taxon>Sphingomonadales</taxon>
        <taxon>Erythrobacteraceae</taxon>
        <taxon>Alteraurantiacibacter</taxon>
    </lineage>
</organism>
<dbReference type="SUPFAM" id="SSF47413">
    <property type="entry name" value="lambda repressor-like DNA-binding domains"/>
    <property type="match status" value="1"/>
</dbReference>
<dbReference type="SMART" id="SM00530">
    <property type="entry name" value="HTH_XRE"/>
    <property type="match status" value="1"/>
</dbReference>
<dbReference type="PANTHER" id="PTHR36924:SF1">
    <property type="entry name" value="ANTITOXIN HIGA-1"/>
    <property type="match status" value="1"/>
</dbReference>
<dbReference type="PANTHER" id="PTHR36924">
    <property type="entry name" value="ANTITOXIN HIGA-1"/>
    <property type="match status" value="1"/>
</dbReference>
<dbReference type="NCBIfam" id="TIGR02607">
    <property type="entry name" value="antidote_HigA"/>
    <property type="match status" value="1"/>
</dbReference>
<keyword evidence="4" id="KW-1185">Reference proteome</keyword>
<dbReference type="InterPro" id="IPR013430">
    <property type="entry name" value="Toxin_antidote_HigA"/>
</dbReference>